<evidence type="ECO:0000256" key="1">
    <source>
        <dbReference type="ARBA" id="ARBA00022801"/>
    </source>
</evidence>
<evidence type="ECO:0000256" key="3">
    <source>
        <dbReference type="ARBA" id="ARBA00023098"/>
    </source>
</evidence>
<dbReference type="Proteomes" id="UP000826014">
    <property type="component" value="Chromosome"/>
</dbReference>
<keyword evidence="3" id="KW-0443">Lipid metabolism</keyword>
<organism evidence="4 5">
    <name type="scientific">Candidatus Rhabdochlamydia oedothoracis</name>
    <dbReference type="NCBI Taxonomy" id="2720720"/>
    <lineage>
        <taxon>Bacteria</taxon>
        <taxon>Pseudomonadati</taxon>
        <taxon>Chlamydiota</taxon>
        <taxon>Chlamydiia</taxon>
        <taxon>Parachlamydiales</taxon>
        <taxon>Candidatus Rhabdochlamydiaceae</taxon>
        <taxon>Candidatus Rhabdochlamydia</taxon>
    </lineage>
</organism>
<evidence type="ECO:0000256" key="2">
    <source>
        <dbReference type="ARBA" id="ARBA00022963"/>
    </source>
</evidence>
<dbReference type="Gene3D" id="3.40.50.1820">
    <property type="entry name" value="alpha/beta hydrolase"/>
    <property type="match status" value="1"/>
</dbReference>
<name>A0ABX8UYZ9_9BACT</name>
<dbReference type="EMBL" id="CP075587">
    <property type="protein sequence ID" value="QYF48193.1"/>
    <property type="molecule type" value="Genomic_DNA"/>
</dbReference>
<sequence length="352" mass="40737">MRKKKTNWILYLAAFLLVLWPLSQKIYLSQYFTKVILHPQKTGITTLHFYDVERKRPVVTEIWYPIDPETPSINPLGMWVRCGEARDAVLSNQKQTYPLVVLSHGHGGDRFNIAWLAEVLAANGYIVASMDHYGNTWNNKIPEFYIKTWERPKDVSFVIDQILHNSLFQDRVNQNRIGFSGYSLGATTGLWIAGACVKEIEQSTFQQICNQQLGKTVYLDKLKETDFKQVFQSFHDQRISAFFVMAPALGWMFTEQSLKKIQPPFYIVASKQDEIAPLEQNAKWFAKIMNRVSLKILKGNANHYTFLNRATSVGKRFLHPKFYEDPQGVDRKKIQESLAKEAVLFFNQMPSQ</sequence>
<dbReference type="InterPro" id="IPR016986">
    <property type="entry name" value="UCP031982_abhydr"/>
</dbReference>
<dbReference type="Pfam" id="PF03403">
    <property type="entry name" value="PAF-AH_p_II"/>
    <property type="match status" value="1"/>
</dbReference>
<dbReference type="RefSeq" id="WP_215217605.1">
    <property type="nucleotide sequence ID" value="NZ_CP075587.1"/>
</dbReference>
<proteinExistence type="predicted"/>
<evidence type="ECO:0008006" key="6">
    <source>
        <dbReference type="Google" id="ProtNLM"/>
    </source>
</evidence>
<dbReference type="PANTHER" id="PTHR10272">
    <property type="entry name" value="PLATELET-ACTIVATING FACTOR ACETYLHYDROLASE"/>
    <property type="match status" value="1"/>
</dbReference>
<accession>A0ABX8UYZ9</accession>
<keyword evidence="1" id="KW-0378">Hydrolase</keyword>
<dbReference type="PANTHER" id="PTHR10272:SF0">
    <property type="entry name" value="PLATELET-ACTIVATING FACTOR ACETYLHYDROLASE"/>
    <property type="match status" value="1"/>
</dbReference>
<dbReference type="SUPFAM" id="SSF53474">
    <property type="entry name" value="alpha/beta-Hydrolases"/>
    <property type="match status" value="1"/>
</dbReference>
<gene>
    <name evidence="4" type="ORF">RHABOEDO_000304</name>
</gene>
<protein>
    <recommendedName>
        <fullName evidence="6">Dienelactone hydrolase</fullName>
    </recommendedName>
</protein>
<dbReference type="InterPro" id="IPR029058">
    <property type="entry name" value="AB_hydrolase_fold"/>
</dbReference>
<keyword evidence="2" id="KW-0442">Lipid degradation</keyword>
<reference evidence="4 5" key="1">
    <citation type="journal article" date="2022" name="bioRxiv">
        <title>Ecology and evolution of chlamydial symbionts of arthropods.</title>
        <authorList>
            <person name="Halter T."/>
            <person name="Koestlbacher S."/>
            <person name="Collingro A."/>
            <person name="Sixt B.S."/>
            <person name="Toenshoff E.R."/>
            <person name="Hendrickx F."/>
            <person name="Kostanjsek R."/>
            <person name="Horn M."/>
        </authorList>
    </citation>
    <scope>NUCLEOTIDE SEQUENCE [LARGE SCALE GENOMIC DNA]</scope>
    <source>
        <strain evidence="4">W744xW776</strain>
    </source>
</reference>
<dbReference type="PIRSF" id="PIRSF031982">
    <property type="entry name" value="UCP031982_abhydr"/>
    <property type="match status" value="1"/>
</dbReference>
<keyword evidence="5" id="KW-1185">Reference proteome</keyword>
<evidence type="ECO:0000313" key="5">
    <source>
        <dbReference type="Proteomes" id="UP000826014"/>
    </source>
</evidence>
<evidence type="ECO:0000313" key="4">
    <source>
        <dbReference type="EMBL" id="QYF48193.1"/>
    </source>
</evidence>